<dbReference type="EMBL" id="HBFB01037803">
    <property type="protein sequence ID" value="CAD8697061.1"/>
    <property type="molecule type" value="Transcribed_RNA"/>
</dbReference>
<keyword evidence="3" id="KW-0812">Transmembrane</keyword>
<accession>A0A7S0S6R9</accession>
<keyword evidence="3" id="KW-1133">Transmembrane helix</keyword>
<feature type="coiled-coil region" evidence="1">
    <location>
        <begin position="55"/>
        <end position="89"/>
    </location>
</feature>
<feature type="region of interest" description="Disordered" evidence="2">
    <location>
        <begin position="595"/>
        <end position="623"/>
    </location>
</feature>
<protein>
    <submittedName>
        <fullName evidence="4">Uncharacterized protein</fullName>
    </submittedName>
</protein>
<evidence type="ECO:0000256" key="1">
    <source>
        <dbReference type="SAM" id="Coils"/>
    </source>
</evidence>
<sequence>MSQEEADEAALQALLGWQAPTSALAVRPRRSLRAAVLSVTGVAAAVGAFLAAGARAHKQRQKSEHELKVEALEGRVAKEEEAAEASLQMLNVYLARCNGAWAEEHMHTWVPPRVWPGAPDPAWTRTREFGRARGEAVSCLQLGKIALQLVCSEDSLTAPDGSPAPDLWTSDPWALLSALRPGAFPMKDRVEGVSLCGRALVSIAGAVRAVGGDEAVDALPVILHLHDGQVDAVVSELCARAFYGLNPKKLLLTVARRHPGFRWDPEARAFCEGADAAGARDAVPLGPRGSGFSCAQLTWAGEALRIQEDGTTSVLPVSVLEHLSSVVSQTGSRVQWVVSRRARDLGLLTPGAPGSCFDPLYLAWCMCLSEAYGGRAVAEVLEGVTDTGLLRVLDSEVVGVAGPEWSTPPPAIPDQPKAAWDVDLAALLPEPMRPPAESHPQQGLPGVVCELRGCEISTAAIRGALERVKGRGGSQDGEGDGAGSGTVAHSAVGGLYGVGRYMIKLETLKAALSHPTPLRPRLALTGPGLVSVSLDIADVGRARGCPGFLAMRCRSKPVLLGAPGSIEALLATVTSQDTDPAFRGVLPDLEDMRDQDRALSEARQAAASGRSPKALSERESDLREEREAQGAVIAFVTHNTMATATASLAARLTKPGRDMLHVVSAVPGSTERAQGDADVEAAVQVVLDRQYGLQERQVATQVLVRNGRGLLDAMEAYVLGVAQALPQGRGAARPRVLVVMGSSMLTAADFSYVVGSVTLGLAKRLRPRLIPLVITTANAKQTAGPKDGLRAIALVTPGASGLVATLGSRLMEPTQRPDRLLLLRAATTHSSTRAAQAADAQALNDYMGAAHSRGLNVQRNMTAQGALEDVVTSAVADNAANLVALPVAPGPASLAFPASVLALLRTCKAPTLLYYLAESDIPPVPSIKVLRGAARAHASHDFGHTLLT</sequence>
<evidence type="ECO:0000256" key="3">
    <source>
        <dbReference type="SAM" id="Phobius"/>
    </source>
</evidence>
<dbReference type="AlphaFoldDB" id="A0A7S0S6R9"/>
<organism evidence="4">
    <name type="scientific">Chlamydomonas leiostraca</name>
    <dbReference type="NCBI Taxonomy" id="1034604"/>
    <lineage>
        <taxon>Eukaryota</taxon>
        <taxon>Viridiplantae</taxon>
        <taxon>Chlorophyta</taxon>
        <taxon>core chlorophytes</taxon>
        <taxon>Chlorophyceae</taxon>
        <taxon>CS clade</taxon>
        <taxon>Chlamydomonadales</taxon>
        <taxon>Chlamydomonadaceae</taxon>
        <taxon>Chlamydomonas</taxon>
    </lineage>
</organism>
<evidence type="ECO:0000256" key="2">
    <source>
        <dbReference type="SAM" id="MobiDB-lite"/>
    </source>
</evidence>
<keyword evidence="1" id="KW-0175">Coiled coil</keyword>
<name>A0A7S0S6R9_9CHLO</name>
<proteinExistence type="predicted"/>
<feature type="compositionally biased region" description="Gly residues" evidence="2">
    <location>
        <begin position="471"/>
        <end position="484"/>
    </location>
</feature>
<keyword evidence="3" id="KW-0472">Membrane</keyword>
<evidence type="ECO:0000313" key="4">
    <source>
        <dbReference type="EMBL" id="CAD8697061.1"/>
    </source>
</evidence>
<feature type="transmembrane region" description="Helical" evidence="3">
    <location>
        <begin position="34"/>
        <end position="54"/>
    </location>
</feature>
<gene>
    <name evidence="4" type="ORF">CLEI1391_LOCUS21248</name>
</gene>
<reference evidence="4" key="1">
    <citation type="submission" date="2021-01" db="EMBL/GenBank/DDBJ databases">
        <authorList>
            <person name="Corre E."/>
            <person name="Pelletier E."/>
            <person name="Niang G."/>
            <person name="Scheremetjew M."/>
            <person name="Finn R."/>
            <person name="Kale V."/>
            <person name="Holt S."/>
            <person name="Cochrane G."/>
            <person name="Meng A."/>
            <person name="Brown T."/>
            <person name="Cohen L."/>
        </authorList>
    </citation>
    <scope>NUCLEOTIDE SEQUENCE</scope>
    <source>
        <strain evidence="4">SAG 11-49</strain>
    </source>
</reference>
<feature type="region of interest" description="Disordered" evidence="2">
    <location>
        <begin position="467"/>
        <end position="486"/>
    </location>
</feature>